<accession>A0A252F799</accession>
<comment type="caution">
    <text evidence="2">The sequence shown here is derived from an EMBL/GenBank/DDBJ whole genome shotgun (WGS) entry which is preliminary data.</text>
</comment>
<evidence type="ECO:0008006" key="4">
    <source>
        <dbReference type="Google" id="ProtNLM"/>
    </source>
</evidence>
<proteinExistence type="inferred from homology"/>
<comment type="similarity">
    <text evidence="1">Belongs to the asp23 family.</text>
</comment>
<evidence type="ECO:0000313" key="2">
    <source>
        <dbReference type="EMBL" id="OUM21624.1"/>
    </source>
</evidence>
<dbReference type="Proteomes" id="UP000194903">
    <property type="component" value="Unassembled WGS sequence"/>
</dbReference>
<protein>
    <recommendedName>
        <fullName evidence="4">Asp23/Gls24 family envelope stress response protein</fullName>
    </recommendedName>
</protein>
<name>A0A252F799_9FIRM</name>
<dbReference type="EMBL" id="NHOC01000002">
    <property type="protein sequence ID" value="OUM21624.1"/>
    <property type="molecule type" value="Genomic_DNA"/>
</dbReference>
<sequence length="133" mass="13980">MADSKDYWTSESDQGSVRISEDVIASIAAIAASETEGVGNLYSGIGTNVAEFLGKKSLARGVRVEFHGDLVEVEVSLLAQYGFNICEVCKNVQSAVRSSIQSMTGMRTSAVNVNVGGVSFETSLAVPATDPVQ</sequence>
<organism evidence="2 3">
    <name type="scientific">Butyricicoccus porcorum</name>
    <dbReference type="NCBI Taxonomy" id="1945634"/>
    <lineage>
        <taxon>Bacteria</taxon>
        <taxon>Bacillati</taxon>
        <taxon>Bacillota</taxon>
        <taxon>Clostridia</taxon>
        <taxon>Eubacteriales</taxon>
        <taxon>Butyricicoccaceae</taxon>
        <taxon>Butyricicoccus</taxon>
    </lineage>
</organism>
<evidence type="ECO:0000256" key="1">
    <source>
        <dbReference type="ARBA" id="ARBA00005721"/>
    </source>
</evidence>
<keyword evidence="3" id="KW-1185">Reference proteome</keyword>
<dbReference type="Pfam" id="PF03780">
    <property type="entry name" value="Asp23"/>
    <property type="match status" value="1"/>
</dbReference>
<dbReference type="PANTHER" id="PTHR34297">
    <property type="entry name" value="HYPOTHETICAL CYTOSOLIC PROTEIN-RELATED"/>
    <property type="match status" value="1"/>
</dbReference>
<dbReference type="RefSeq" id="WP_087017754.1">
    <property type="nucleotide sequence ID" value="NZ_CP178353.1"/>
</dbReference>
<reference evidence="2 3" key="1">
    <citation type="submission" date="2017-05" db="EMBL/GenBank/DDBJ databases">
        <title>Butyricicoccus porcorum sp. nov. a butyrate-producing bacterium from the swine intestinal tract.</title>
        <authorList>
            <person name="Trachsel J."/>
            <person name="Humphrey S."/>
            <person name="Allen H.K."/>
        </authorList>
    </citation>
    <scope>NUCLEOTIDE SEQUENCE [LARGE SCALE GENOMIC DNA]</scope>
    <source>
        <strain evidence="2">BB10</strain>
    </source>
</reference>
<dbReference type="InterPro" id="IPR005531">
    <property type="entry name" value="Asp23"/>
</dbReference>
<dbReference type="AlphaFoldDB" id="A0A252F799"/>
<evidence type="ECO:0000313" key="3">
    <source>
        <dbReference type="Proteomes" id="UP000194903"/>
    </source>
</evidence>
<gene>
    <name evidence="2" type="ORF">CBW42_03420</name>
</gene>
<dbReference type="OrthoDB" id="9793465at2"/>